<dbReference type="PRINTS" id="PR00449">
    <property type="entry name" value="RASTRNSFRMNG"/>
</dbReference>
<dbReference type="EMBL" id="CP111016">
    <property type="protein sequence ID" value="WAR04773.1"/>
    <property type="molecule type" value="Genomic_DNA"/>
</dbReference>
<evidence type="ECO:0000256" key="1">
    <source>
        <dbReference type="ARBA" id="ARBA00022741"/>
    </source>
</evidence>
<dbReference type="PROSITE" id="PS51419">
    <property type="entry name" value="RAB"/>
    <property type="match status" value="1"/>
</dbReference>
<name>A0ABY7E444_MYAAR</name>
<keyword evidence="1" id="KW-0547">Nucleotide-binding</keyword>
<sequence>MEVERVTLGVVGDAGVGKTTLVVSFTANYVCQEYRPTALDAFSTIVRLNDALVVDLRIWDNAGSKEYCGLRPLTYPQTEVFLVCFSLKSRKSFENVTRIHAALEERKSPTLARDRTFTI</sequence>
<dbReference type="PROSITE" id="PS51420">
    <property type="entry name" value="RHO"/>
    <property type="match status" value="1"/>
</dbReference>
<dbReference type="SMART" id="SM00173">
    <property type="entry name" value="RAS"/>
    <property type="match status" value="1"/>
</dbReference>
<dbReference type="Gene3D" id="3.40.50.300">
    <property type="entry name" value="P-loop containing nucleotide triphosphate hydrolases"/>
    <property type="match status" value="1"/>
</dbReference>
<dbReference type="SMART" id="SM00174">
    <property type="entry name" value="RHO"/>
    <property type="match status" value="1"/>
</dbReference>
<accession>A0ABY7E444</accession>
<evidence type="ECO:0000313" key="4">
    <source>
        <dbReference type="Proteomes" id="UP001164746"/>
    </source>
</evidence>
<dbReference type="SUPFAM" id="SSF52540">
    <property type="entry name" value="P-loop containing nucleoside triphosphate hydrolases"/>
    <property type="match status" value="1"/>
</dbReference>
<proteinExistence type="predicted"/>
<keyword evidence="2" id="KW-0342">GTP-binding</keyword>
<keyword evidence="4" id="KW-1185">Reference proteome</keyword>
<dbReference type="PROSITE" id="PS51421">
    <property type="entry name" value="RAS"/>
    <property type="match status" value="1"/>
</dbReference>
<gene>
    <name evidence="3" type="ORF">MAR_020142</name>
</gene>
<evidence type="ECO:0000313" key="3">
    <source>
        <dbReference type="EMBL" id="WAR04773.1"/>
    </source>
</evidence>
<organism evidence="3 4">
    <name type="scientific">Mya arenaria</name>
    <name type="common">Soft-shell clam</name>
    <dbReference type="NCBI Taxonomy" id="6604"/>
    <lineage>
        <taxon>Eukaryota</taxon>
        <taxon>Metazoa</taxon>
        <taxon>Spiralia</taxon>
        <taxon>Lophotrochozoa</taxon>
        <taxon>Mollusca</taxon>
        <taxon>Bivalvia</taxon>
        <taxon>Autobranchia</taxon>
        <taxon>Heteroconchia</taxon>
        <taxon>Euheterodonta</taxon>
        <taxon>Imparidentia</taxon>
        <taxon>Neoheterodontei</taxon>
        <taxon>Myida</taxon>
        <taxon>Myoidea</taxon>
        <taxon>Myidae</taxon>
        <taxon>Mya</taxon>
    </lineage>
</organism>
<dbReference type="InterPro" id="IPR027417">
    <property type="entry name" value="P-loop_NTPase"/>
</dbReference>
<dbReference type="InterPro" id="IPR001806">
    <property type="entry name" value="Small_GTPase"/>
</dbReference>
<protein>
    <submittedName>
        <fullName evidence="3">RAC2-like protein</fullName>
    </submittedName>
</protein>
<dbReference type="Proteomes" id="UP001164746">
    <property type="component" value="Chromosome 5"/>
</dbReference>
<evidence type="ECO:0000256" key="2">
    <source>
        <dbReference type="ARBA" id="ARBA00023134"/>
    </source>
</evidence>
<dbReference type="InterPro" id="IPR003578">
    <property type="entry name" value="Small_GTPase_Rho"/>
</dbReference>
<dbReference type="NCBIfam" id="TIGR00231">
    <property type="entry name" value="small_GTP"/>
    <property type="match status" value="1"/>
</dbReference>
<dbReference type="InterPro" id="IPR005225">
    <property type="entry name" value="Small_GTP-bd"/>
</dbReference>
<dbReference type="PANTHER" id="PTHR24072">
    <property type="entry name" value="RHO FAMILY GTPASE"/>
    <property type="match status" value="1"/>
</dbReference>
<reference evidence="3" key="1">
    <citation type="submission" date="2022-11" db="EMBL/GenBank/DDBJ databases">
        <title>Centuries of genome instability and evolution in soft-shell clam transmissible cancer (bioRxiv).</title>
        <authorList>
            <person name="Hart S.F.M."/>
            <person name="Yonemitsu M.A."/>
            <person name="Giersch R.M."/>
            <person name="Beal B.F."/>
            <person name="Arriagada G."/>
            <person name="Davis B.W."/>
            <person name="Ostrander E.A."/>
            <person name="Goff S.P."/>
            <person name="Metzger M.J."/>
        </authorList>
    </citation>
    <scope>NUCLEOTIDE SEQUENCE</scope>
    <source>
        <strain evidence="3">MELC-2E11</strain>
        <tissue evidence="3">Siphon/mantle</tissue>
    </source>
</reference>
<dbReference type="Pfam" id="PF00071">
    <property type="entry name" value="Ras"/>
    <property type="match status" value="1"/>
</dbReference>